<dbReference type="InterPro" id="IPR040547">
    <property type="entry name" value="CdiI"/>
</dbReference>
<gene>
    <name evidence="1" type="ORF">GK047_01530</name>
</gene>
<name>A0A6G3ZRM1_9BACL</name>
<sequence length="122" mass="13985">MIDRKITISAIRKIEGRTLHVNKNESAPLSIWYQSILDNSLEKLPEGDLAKLIRQKKHLNFVLCEAMIRISNNPLAGELYDGCICQLKIQPRSHLKTSHPVKKIKAFPAMVLMEPVKKVWNQ</sequence>
<dbReference type="Pfam" id="PF18616">
    <property type="entry name" value="CdiI_3"/>
    <property type="match status" value="1"/>
</dbReference>
<dbReference type="RefSeq" id="WP_163940410.1">
    <property type="nucleotide sequence ID" value="NZ_JAAIKC010000001.1"/>
</dbReference>
<accession>A0A6G3ZRM1</accession>
<protein>
    <submittedName>
        <fullName evidence="1">Uncharacterized protein</fullName>
    </submittedName>
</protein>
<comment type="caution">
    <text evidence="1">The sequence shown here is derived from an EMBL/GenBank/DDBJ whole genome shotgun (WGS) entry which is preliminary data.</text>
</comment>
<evidence type="ECO:0000313" key="1">
    <source>
        <dbReference type="EMBL" id="NEW04700.1"/>
    </source>
</evidence>
<proteinExistence type="predicted"/>
<organism evidence="1">
    <name type="scientific">Paenibacillus sp. SYP-B3998</name>
    <dbReference type="NCBI Taxonomy" id="2678564"/>
    <lineage>
        <taxon>Bacteria</taxon>
        <taxon>Bacillati</taxon>
        <taxon>Bacillota</taxon>
        <taxon>Bacilli</taxon>
        <taxon>Bacillales</taxon>
        <taxon>Paenibacillaceae</taxon>
        <taxon>Paenibacillus</taxon>
    </lineage>
</organism>
<reference evidence="1" key="1">
    <citation type="submission" date="2020-02" db="EMBL/GenBank/DDBJ databases">
        <authorList>
            <person name="Shen X.-R."/>
            <person name="Zhang Y.-X."/>
        </authorList>
    </citation>
    <scope>NUCLEOTIDE SEQUENCE</scope>
    <source>
        <strain evidence="1">SYP-B3998</strain>
    </source>
</reference>
<dbReference type="EMBL" id="JAAIKC010000001">
    <property type="protein sequence ID" value="NEW04700.1"/>
    <property type="molecule type" value="Genomic_DNA"/>
</dbReference>
<dbReference type="AlphaFoldDB" id="A0A6G3ZRM1"/>